<dbReference type="STRING" id="135739.BTO32_15955"/>
<feature type="transmembrane region" description="Helical" evidence="1">
    <location>
        <begin position="12"/>
        <end position="30"/>
    </location>
</feature>
<comment type="caution">
    <text evidence="2">The sequence shown here is derived from an EMBL/GenBank/DDBJ whole genome shotgun (WGS) entry which is preliminary data.</text>
</comment>
<sequence length="76" mass="8752">MPEFHREYQEVSVLRTLGVVVLAVVALAGCQDRVIWDDNGKLGRTTEDREIWNSNGRLENGERKIWVNQDGKEIIK</sequence>
<dbReference type="Proteomes" id="UP000189339">
    <property type="component" value="Unassembled WGS sequence"/>
</dbReference>
<dbReference type="AlphaFoldDB" id="A0A1V2DPM4"/>
<accession>A0A1V2DPM4</accession>
<gene>
    <name evidence="2" type="ORF">BTO32_15955</name>
</gene>
<evidence type="ECO:0000313" key="2">
    <source>
        <dbReference type="EMBL" id="ONF42450.1"/>
    </source>
</evidence>
<keyword evidence="3" id="KW-1185">Reference proteome</keyword>
<name>A0A1V2DPM4_9GAMM</name>
<dbReference type="EMBL" id="MSCW01000010">
    <property type="protein sequence ID" value="ONF42450.1"/>
    <property type="molecule type" value="Genomic_DNA"/>
</dbReference>
<organism evidence="2 3">
    <name type="scientific">Marinobacter lutaoensis</name>
    <dbReference type="NCBI Taxonomy" id="135739"/>
    <lineage>
        <taxon>Bacteria</taxon>
        <taxon>Pseudomonadati</taxon>
        <taxon>Pseudomonadota</taxon>
        <taxon>Gammaproteobacteria</taxon>
        <taxon>Pseudomonadales</taxon>
        <taxon>Marinobacteraceae</taxon>
        <taxon>Marinobacter</taxon>
    </lineage>
</organism>
<evidence type="ECO:0008006" key="4">
    <source>
        <dbReference type="Google" id="ProtNLM"/>
    </source>
</evidence>
<keyword evidence="1" id="KW-1133">Transmembrane helix</keyword>
<protein>
    <recommendedName>
        <fullName evidence="4">Lipoprotein</fullName>
    </recommendedName>
</protein>
<reference evidence="2 3" key="1">
    <citation type="submission" date="2016-12" db="EMBL/GenBank/DDBJ databases">
        <title>Marinobacter lutaoensis whole genome sequencing.</title>
        <authorList>
            <person name="Verma A."/>
            <person name="Krishnamurthi S."/>
        </authorList>
    </citation>
    <scope>NUCLEOTIDE SEQUENCE [LARGE SCALE GENOMIC DNA]</scope>
    <source>
        <strain evidence="2 3">T5054</strain>
    </source>
</reference>
<evidence type="ECO:0000313" key="3">
    <source>
        <dbReference type="Proteomes" id="UP000189339"/>
    </source>
</evidence>
<dbReference type="OrthoDB" id="6370775at2"/>
<dbReference type="PROSITE" id="PS51257">
    <property type="entry name" value="PROKAR_LIPOPROTEIN"/>
    <property type="match status" value="1"/>
</dbReference>
<proteinExistence type="predicted"/>
<keyword evidence="1" id="KW-0812">Transmembrane</keyword>
<evidence type="ECO:0000256" key="1">
    <source>
        <dbReference type="SAM" id="Phobius"/>
    </source>
</evidence>
<keyword evidence="1" id="KW-0472">Membrane</keyword>